<name>A0A5J5H720_9BACI</name>
<dbReference type="Gene3D" id="1.50.10.10">
    <property type="match status" value="1"/>
</dbReference>
<dbReference type="EC" id="3.2.1.-" evidence="6"/>
<dbReference type="GO" id="GO:0004553">
    <property type="term" value="F:hydrolase activity, hydrolyzing O-glycosyl compounds"/>
    <property type="evidence" value="ECO:0007669"/>
    <property type="project" value="InterPro"/>
</dbReference>
<organism evidence="8 9">
    <name type="scientific">Niallia endozanthoxylica</name>
    <dbReference type="NCBI Taxonomy" id="2036016"/>
    <lineage>
        <taxon>Bacteria</taxon>
        <taxon>Bacillati</taxon>
        <taxon>Bacillota</taxon>
        <taxon>Bacilli</taxon>
        <taxon>Bacillales</taxon>
        <taxon>Bacillaceae</taxon>
        <taxon>Niallia</taxon>
    </lineage>
</organism>
<keyword evidence="6" id="KW-0624">Polysaccharide degradation</keyword>
<sequence>MVIQKVKKILIILVPLALIFTVLLYKNFQRNTPISDDNPEVEEKKKDMTNSSNDSEEQQEVHRDIIFPDDVSMKQRKSDIRYAYELWKEQYVKQIEGNQYYVSYDNDHNTVSEAHGYGMLIMVMMEEQFGIKTKNFFDGMFRYAKNHPSDRNDSFMVWRQFRQDDGSMKDDKNGKFTGSATDGDMDIAYALLIADQLWGSDGNINYKQEAIWIINALMDSIVNHDEWTLKLGDWVKDEDPKYGTASRTSDWMVGHIAAFYEVTGDERWKKVLDTMIELTTSIQDHLSSETGLLPEFIWKQEDEWVPVDSYFLEGEKDPYYWYNACRVPWRLAAGYYLTKDKQVKRQLEKVNSWIIEETQSNPSSIKAGYDLDGYPLVSYSDIAFIAPFAASASIDAENQEWLNLLWGKMTEDLGPNETSKYYSDSIRLLVMLFMEEAGEME</sequence>
<dbReference type="EMBL" id="VYKL01000041">
    <property type="protein sequence ID" value="KAA9015512.1"/>
    <property type="molecule type" value="Genomic_DNA"/>
</dbReference>
<gene>
    <name evidence="8" type="ORF">F4V44_22930</name>
</gene>
<dbReference type="PROSITE" id="PS00812">
    <property type="entry name" value="GLYCOSYL_HYDROL_F8"/>
    <property type="match status" value="1"/>
</dbReference>
<evidence type="ECO:0000256" key="7">
    <source>
        <dbReference type="SAM" id="MobiDB-lite"/>
    </source>
</evidence>
<keyword evidence="9" id="KW-1185">Reference proteome</keyword>
<evidence type="ECO:0000313" key="9">
    <source>
        <dbReference type="Proteomes" id="UP000326671"/>
    </source>
</evidence>
<evidence type="ECO:0000313" key="8">
    <source>
        <dbReference type="EMBL" id="KAA9015512.1"/>
    </source>
</evidence>
<keyword evidence="2" id="KW-0732">Signal</keyword>
<dbReference type="Pfam" id="PF01270">
    <property type="entry name" value="Glyco_hydro_8"/>
    <property type="match status" value="1"/>
</dbReference>
<dbReference type="GO" id="GO:0000272">
    <property type="term" value="P:polysaccharide catabolic process"/>
    <property type="evidence" value="ECO:0007669"/>
    <property type="project" value="UniProtKB-KW"/>
</dbReference>
<dbReference type="InterPro" id="IPR019834">
    <property type="entry name" value="Glyco_hydro_8_CS"/>
</dbReference>
<dbReference type="Proteomes" id="UP000326671">
    <property type="component" value="Unassembled WGS sequence"/>
</dbReference>
<dbReference type="AlphaFoldDB" id="A0A5J5H720"/>
<evidence type="ECO:0000256" key="1">
    <source>
        <dbReference type="ARBA" id="ARBA00009209"/>
    </source>
</evidence>
<feature type="region of interest" description="Disordered" evidence="7">
    <location>
        <begin position="34"/>
        <end position="61"/>
    </location>
</feature>
<dbReference type="RefSeq" id="WP_150442342.1">
    <property type="nucleotide sequence ID" value="NZ_VYKL01000041.1"/>
</dbReference>
<keyword evidence="3 6" id="KW-0378">Hydrolase</keyword>
<feature type="active site" description="Nucleophile" evidence="5">
    <location>
        <position position="182"/>
    </location>
</feature>
<protein>
    <recommendedName>
        <fullName evidence="6">Glucanase</fullName>
        <ecNumber evidence="6">3.2.1.-</ecNumber>
    </recommendedName>
</protein>
<evidence type="ECO:0000256" key="3">
    <source>
        <dbReference type="ARBA" id="ARBA00022801"/>
    </source>
</evidence>
<evidence type="ECO:0000256" key="6">
    <source>
        <dbReference type="RuleBase" id="RU361167"/>
    </source>
</evidence>
<dbReference type="OrthoDB" id="9803461at2"/>
<dbReference type="InterPro" id="IPR002037">
    <property type="entry name" value="Glyco_hydro_8"/>
</dbReference>
<dbReference type="InterPro" id="IPR008928">
    <property type="entry name" value="6-hairpin_glycosidase_sf"/>
</dbReference>
<dbReference type="PRINTS" id="PR00735">
    <property type="entry name" value="GLHYDRLASE8"/>
</dbReference>
<dbReference type="SUPFAM" id="SSF48208">
    <property type="entry name" value="Six-hairpin glycosidases"/>
    <property type="match status" value="1"/>
</dbReference>
<evidence type="ECO:0000256" key="5">
    <source>
        <dbReference type="PROSITE-ProRule" id="PRU10058"/>
    </source>
</evidence>
<keyword evidence="4 6" id="KW-0326">Glycosidase</keyword>
<accession>A0A5J5H720</accession>
<dbReference type="InterPro" id="IPR012341">
    <property type="entry name" value="6hp_glycosidase-like_sf"/>
</dbReference>
<comment type="caution">
    <text evidence="8">The sequence shown here is derived from an EMBL/GenBank/DDBJ whole genome shotgun (WGS) entry which is preliminary data.</text>
</comment>
<comment type="similarity">
    <text evidence="1 6">Belongs to the glycosyl hydrolase 8 (cellulase D) family.</text>
</comment>
<proteinExistence type="inferred from homology"/>
<reference evidence="8 9" key="1">
    <citation type="submission" date="2019-09" db="EMBL/GenBank/DDBJ databases">
        <title>Whole genome sequences of isolates from the Mars Exploration Rovers.</title>
        <authorList>
            <person name="Seuylemezian A."/>
            <person name="Vaishampayan P."/>
        </authorList>
    </citation>
    <scope>NUCLEOTIDE SEQUENCE [LARGE SCALE GENOMIC DNA]</scope>
    <source>
        <strain evidence="8 9">MER_TA_151</strain>
    </source>
</reference>
<evidence type="ECO:0000256" key="2">
    <source>
        <dbReference type="ARBA" id="ARBA00022729"/>
    </source>
</evidence>
<keyword evidence="6" id="KW-0119">Carbohydrate metabolism</keyword>
<evidence type="ECO:0000256" key="4">
    <source>
        <dbReference type="ARBA" id="ARBA00023295"/>
    </source>
</evidence>